<feature type="compositionally biased region" description="Gly residues" evidence="7">
    <location>
        <begin position="74"/>
        <end position="97"/>
    </location>
</feature>
<dbReference type="OrthoDB" id="541883at2759"/>
<keyword evidence="5" id="KW-0378">Hydrolase</keyword>
<evidence type="ECO:0000256" key="2">
    <source>
        <dbReference type="ARBA" id="ARBA00022759"/>
    </source>
</evidence>
<keyword evidence="4" id="KW-0228">DNA excision</keyword>
<dbReference type="GO" id="GO:0004519">
    <property type="term" value="F:endonuclease activity"/>
    <property type="evidence" value="ECO:0007669"/>
    <property type="project" value="UniProtKB-KW"/>
</dbReference>
<feature type="compositionally biased region" description="Low complexity" evidence="7">
    <location>
        <begin position="814"/>
        <end position="826"/>
    </location>
</feature>
<dbReference type="InterPro" id="IPR036237">
    <property type="entry name" value="Xyl_isomerase-like_sf"/>
</dbReference>
<keyword evidence="9" id="KW-1185">Reference proteome</keyword>
<organism evidence="8 9">
    <name type="scientific">Raphidocelis subcapitata</name>
    <dbReference type="NCBI Taxonomy" id="307507"/>
    <lineage>
        <taxon>Eukaryota</taxon>
        <taxon>Viridiplantae</taxon>
        <taxon>Chlorophyta</taxon>
        <taxon>core chlorophytes</taxon>
        <taxon>Chlorophyceae</taxon>
        <taxon>CS clade</taxon>
        <taxon>Sphaeropleales</taxon>
        <taxon>Selenastraceae</taxon>
        <taxon>Raphidocelis</taxon>
    </lineage>
</organism>
<evidence type="ECO:0000256" key="4">
    <source>
        <dbReference type="ARBA" id="ARBA00022769"/>
    </source>
</evidence>
<feature type="compositionally biased region" description="Low complexity" evidence="7">
    <location>
        <begin position="735"/>
        <end position="744"/>
    </location>
</feature>
<comment type="caution">
    <text evidence="8">The sequence shown here is derived from an EMBL/GenBank/DDBJ whole genome shotgun (WGS) entry which is preliminary data.</text>
</comment>
<dbReference type="PANTHER" id="PTHR31290:SF5">
    <property type="entry name" value="UV-DAMAGE ENDONUCLEASE"/>
    <property type="match status" value="1"/>
</dbReference>
<dbReference type="GO" id="GO:0009411">
    <property type="term" value="P:response to UV"/>
    <property type="evidence" value="ECO:0007669"/>
    <property type="project" value="InterPro"/>
</dbReference>
<evidence type="ECO:0000256" key="3">
    <source>
        <dbReference type="ARBA" id="ARBA00022763"/>
    </source>
</evidence>
<gene>
    <name evidence="8" type="ORF">Rsub_10571</name>
</gene>
<evidence type="ECO:0000256" key="5">
    <source>
        <dbReference type="ARBA" id="ARBA00022801"/>
    </source>
</evidence>
<accession>A0A2V0PF61</accession>
<evidence type="ECO:0000256" key="7">
    <source>
        <dbReference type="SAM" id="MobiDB-lite"/>
    </source>
</evidence>
<dbReference type="PANTHER" id="PTHR31290">
    <property type="entry name" value="UV-DAMAGE ENDONUCLEASE"/>
    <property type="match status" value="1"/>
</dbReference>
<sequence length="835" mass="83232">MAEGSPPRAPQRPGGPAGTALPPRTPQAPPPAPQRVAPTPPQRKARKTTEGRASAGAASRTAAAAGGAAPGAAGASGGSGGGDDDGGGGSGGGGRGSLGRDPDGSSLPFSLDASRDGGAPDAAAPPDGAGAPRATASRKRRAGEPRPPRPPTKKQVAARVQEEARRGVFGATVALTHRYSHIPLFAAAPVDASGEPSGGAAGGAGGAAGLTATAAAAVPGITPDGSEGIAAEEAGADGGGGGGGDDDGAAAAAAAAARLPPGLGVAALDALGREQAARIAAIEAAAASAAAGRGQRVRLQLHDGWGAGADGDGADGDGADGRGGSGGAAAAEAGAAAPAAGGGAASGSGAAVPAGSELRVLPNLGYACLPMTLRQFEVFTSRTCRKDTFQARGGLAAVSRLALANARDLAPIIRWNEEHGIRFFRLSSQILPWMTFYKMEDLPDWGDIQRALRDAGALARRHGHRLTFHPSEFCKIASDRPGHAEQSIGELEVHSRLMDEMGLLPASPHNKINIHVGGTYGDKPATLARFARAVETRLSPNCRARLTVENDDRPNLYSVRDLLELHRLCGVPITFDFHHHGFCDGGMGEREALEAAMATWPRGIRPVVHWSESSPEPGTRRHAHSDYVAGPIRLYGHEGEVDVMIESKAKELALLRYRQAVLEDSGRVAPPPGLPRTRRGDIPTGGKSGELRDALEALAALDEGDAGAEADGGGAPEAGEGAGRRGGRAAPLPKGSSRGAARAARAQRRAVESSSESGGTESSGSGDSSSSSSGSSGSGSGSGEETSSSGDSSSGGSGGGGTSGGRGGKGSRRGGSSARGRGGRAAARGRGRGRA</sequence>
<feature type="compositionally biased region" description="Low complexity" evidence="7">
    <location>
        <begin position="51"/>
        <end position="73"/>
    </location>
</feature>
<evidence type="ECO:0000313" key="8">
    <source>
        <dbReference type="EMBL" id="GBF98159.1"/>
    </source>
</evidence>
<dbReference type="EMBL" id="BDRX01000117">
    <property type="protein sequence ID" value="GBF98159.1"/>
    <property type="molecule type" value="Genomic_DNA"/>
</dbReference>
<dbReference type="Gene3D" id="3.20.20.150">
    <property type="entry name" value="Divalent-metal-dependent TIM barrel enzymes"/>
    <property type="match status" value="1"/>
</dbReference>
<dbReference type="AlphaFoldDB" id="A0A2V0PF61"/>
<keyword evidence="1" id="KW-0540">Nuclease</keyword>
<dbReference type="GO" id="GO:0016787">
    <property type="term" value="F:hydrolase activity"/>
    <property type="evidence" value="ECO:0007669"/>
    <property type="project" value="UniProtKB-KW"/>
</dbReference>
<name>A0A2V0PF61_9CHLO</name>
<feature type="compositionally biased region" description="Low complexity" evidence="7">
    <location>
        <begin position="783"/>
        <end position="792"/>
    </location>
</feature>
<feature type="compositionally biased region" description="Gly residues" evidence="7">
    <location>
        <begin position="793"/>
        <end position="808"/>
    </location>
</feature>
<keyword evidence="6" id="KW-0234">DNA repair</keyword>
<feature type="compositionally biased region" description="Pro residues" evidence="7">
    <location>
        <begin position="23"/>
        <end position="41"/>
    </location>
</feature>
<dbReference type="Pfam" id="PF03851">
    <property type="entry name" value="UvdE"/>
    <property type="match status" value="1"/>
</dbReference>
<dbReference type="SUPFAM" id="SSF51658">
    <property type="entry name" value="Xylose isomerase-like"/>
    <property type="match status" value="1"/>
</dbReference>
<feature type="compositionally biased region" description="Low complexity" evidence="7">
    <location>
        <begin position="116"/>
        <end position="134"/>
    </location>
</feature>
<evidence type="ECO:0000313" key="9">
    <source>
        <dbReference type="Proteomes" id="UP000247498"/>
    </source>
</evidence>
<dbReference type="NCBIfam" id="TIGR00629">
    <property type="entry name" value="uvde"/>
    <property type="match status" value="1"/>
</dbReference>
<keyword evidence="3" id="KW-0227">DNA damage</keyword>
<dbReference type="InterPro" id="IPR004601">
    <property type="entry name" value="UvdE"/>
</dbReference>
<protein>
    <submittedName>
        <fullName evidence="8">UV damage endonuclease</fullName>
    </submittedName>
</protein>
<feature type="region of interest" description="Disordered" evidence="7">
    <location>
        <begin position="308"/>
        <end position="329"/>
    </location>
</feature>
<dbReference type="Proteomes" id="UP000247498">
    <property type="component" value="Unassembled WGS sequence"/>
</dbReference>
<feature type="compositionally biased region" description="Low complexity" evidence="7">
    <location>
        <begin position="1"/>
        <end position="14"/>
    </location>
</feature>
<feature type="region of interest" description="Disordered" evidence="7">
    <location>
        <begin position="1"/>
        <end position="162"/>
    </location>
</feature>
<feature type="region of interest" description="Disordered" evidence="7">
    <location>
        <begin position="705"/>
        <end position="835"/>
    </location>
</feature>
<evidence type="ECO:0000256" key="6">
    <source>
        <dbReference type="ARBA" id="ARBA00023204"/>
    </source>
</evidence>
<reference evidence="8 9" key="1">
    <citation type="journal article" date="2018" name="Sci. Rep.">
        <title>Raphidocelis subcapitata (=Pseudokirchneriella subcapitata) provides an insight into genome evolution and environmental adaptations in the Sphaeropleales.</title>
        <authorList>
            <person name="Suzuki S."/>
            <person name="Yamaguchi H."/>
            <person name="Nakajima N."/>
            <person name="Kawachi M."/>
        </authorList>
    </citation>
    <scope>NUCLEOTIDE SEQUENCE [LARGE SCALE GENOMIC DNA]</scope>
    <source>
        <strain evidence="8 9">NIES-35</strain>
    </source>
</reference>
<feature type="compositionally biased region" description="Low complexity" evidence="7">
    <location>
        <begin position="752"/>
        <end position="775"/>
    </location>
</feature>
<dbReference type="InParanoid" id="A0A2V0PF61"/>
<evidence type="ECO:0000256" key="1">
    <source>
        <dbReference type="ARBA" id="ARBA00022722"/>
    </source>
</evidence>
<keyword evidence="2 8" id="KW-0255">Endonuclease</keyword>
<proteinExistence type="predicted"/>
<feature type="region of interest" description="Disordered" evidence="7">
    <location>
        <begin position="665"/>
        <end position="689"/>
    </location>
</feature>
<dbReference type="GO" id="GO:0006289">
    <property type="term" value="P:nucleotide-excision repair"/>
    <property type="evidence" value="ECO:0007669"/>
    <property type="project" value="InterPro"/>
</dbReference>
<feature type="region of interest" description="Disordered" evidence="7">
    <location>
        <begin position="218"/>
        <end position="248"/>
    </location>
</feature>